<feature type="transmembrane region" description="Helical" evidence="1">
    <location>
        <begin position="107"/>
        <end position="128"/>
    </location>
</feature>
<dbReference type="Pfam" id="PF14351">
    <property type="entry name" value="DUF4401"/>
    <property type="match status" value="1"/>
</dbReference>
<feature type="transmembrane region" description="Helical" evidence="1">
    <location>
        <begin position="278"/>
        <end position="311"/>
    </location>
</feature>
<sequence length="378" mass="41838">MNKHPNEFQNESMQTSEISAAQSLWESLYTKGAVNTPELPESQDTPWYIALMQAGAAWIAAWFLLGFMVSLFDSLLGRFEGGAALFIGGSYLGLGLALYWGGRQQHFLLQFAFASCLSGTLALAWGLFDLLGGAFNLAWYLSMAALFLLLWGIIKHTVAQWVFAFGCSVCVTGLLAEWHLLSLTPTLWLLLSSIVLLNLHRTGHHYQRARMWIFATSANLLTIQLMHVFSLDREFSQLYAVGWQSGITALHLLVVFAICSFLLLSLCKQWQIPFTHPAILFALLGLVLISALSLPMQGLSTAVLLILLGHYGHEVCLKGMGIASGLVFAAGYYYSLETTLMLKSLYLMGLGGVLIIARLLMWRYFPIKQVLVAAKEQA</sequence>
<name>A0ABV4VLH7_9GAMM</name>
<dbReference type="RefSeq" id="WP_342202162.1">
    <property type="nucleotide sequence ID" value="NZ_JBCATE010000004.1"/>
</dbReference>
<keyword evidence="1" id="KW-0812">Transmembrane</keyword>
<evidence type="ECO:0000313" key="4">
    <source>
        <dbReference type="Proteomes" id="UP001576708"/>
    </source>
</evidence>
<keyword evidence="1" id="KW-1133">Transmembrane helix</keyword>
<feature type="transmembrane region" description="Helical" evidence="1">
    <location>
        <begin position="241"/>
        <end position="266"/>
    </location>
</feature>
<accession>A0ABV4VLH7</accession>
<proteinExistence type="predicted"/>
<evidence type="ECO:0000259" key="2">
    <source>
        <dbReference type="Pfam" id="PF14351"/>
    </source>
</evidence>
<feature type="transmembrane region" description="Helical" evidence="1">
    <location>
        <begin position="158"/>
        <end position="176"/>
    </location>
</feature>
<feature type="transmembrane region" description="Helical" evidence="1">
    <location>
        <begin position="81"/>
        <end position="100"/>
    </location>
</feature>
<dbReference type="Proteomes" id="UP001576708">
    <property type="component" value="Unassembled WGS sequence"/>
</dbReference>
<dbReference type="InterPro" id="IPR025513">
    <property type="entry name" value="DUF4401"/>
</dbReference>
<feature type="transmembrane region" description="Helical" evidence="1">
    <location>
        <begin position="182"/>
        <end position="199"/>
    </location>
</feature>
<feature type="transmembrane region" description="Helical" evidence="1">
    <location>
        <begin position="346"/>
        <end position="365"/>
    </location>
</feature>
<gene>
    <name evidence="3" type="ORF">ACE02W_14935</name>
</gene>
<keyword evidence="4" id="KW-1185">Reference proteome</keyword>
<evidence type="ECO:0000313" key="3">
    <source>
        <dbReference type="EMBL" id="MFB2621102.1"/>
    </source>
</evidence>
<dbReference type="EMBL" id="JBHFGU010000004">
    <property type="protein sequence ID" value="MFB2621102.1"/>
    <property type="molecule type" value="Genomic_DNA"/>
</dbReference>
<comment type="caution">
    <text evidence="3">The sequence shown here is derived from an EMBL/GenBank/DDBJ whole genome shotgun (WGS) entry which is preliminary data.</text>
</comment>
<feature type="transmembrane region" description="Helical" evidence="1">
    <location>
        <begin position="134"/>
        <end position="151"/>
    </location>
</feature>
<keyword evidence="1" id="KW-0472">Membrane</keyword>
<organism evidence="3 4">
    <name type="scientific">Shewanella mangrovisoli</name>
    <dbReference type="NCBI Taxonomy" id="2864211"/>
    <lineage>
        <taxon>Bacteria</taxon>
        <taxon>Pseudomonadati</taxon>
        <taxon>Pseudomonadota</taxon>
        <taxon>Gammaproteobacteria</taxon>
        <taxon>Alteromonadales</taxon>
        <taxon>Shewanellaceae</taxon>
        <taxon>Shewanella</taxon>
    </lineage>
</organism>
<feature type="domain" description="DUF4401" evidence="2">
    <location>
        <begin position="46"/>
        <end position="364"/>
    </location>
</feature>
<reference evidence="3 4" key="1">
    <citation type="submission" date="2024-09" db="EMBL/GenBank/DDBJ databases">
        <authorList>
            <person name="Zhang Y."/>
        </authorList>
    </citation>
    <scope>NUCLEOTIDE SEQUENCE [LARGE SCALE GENOMIC DNA]</scope>
    <source>
        <strain evidence="3 4">ZJ318</strain>
    </source>
</reference>
<evidence type="ECO:0000256" key="1">
    <source>
        <dbReference type="SAM" id="Phobius"/>
    </source>
</evidence>
<feature type="transmembrane region" description="Helical" evidence="1">
    <location>
        <begin position="317"/>
        <end position="334"/>
    </location>
</feature>
<protein>
    <submittedName>
        <fullName evidence="3">DUF4401 domain-containing protein</fullName>
    </submittedName>
</protein>
<feature type="transmembrane region" description="Helical" evidence="1">
    <location>
        <begin position="211"/>
        <end position="229"/>
    </location>
</feature>
<feature type="transmembrane region" description="Helical" evidence="1">
    <location>
        <begin position="47"/>
        <end position="69"/>
    </location>
</feature>